<name>W9QXT6_9ROSA</name>
<protein>
    <submittedName>
        <fullName evidence="1">Uncharacterized protein</fullName>
    </submittedName>
</protein>
<dbReference type="AlphaFoldDB" id="W9QXT6"/>
<organism evidence="1 2">
    <name type="scientific">Morus notabilis</name>
    <dbReference type="NCBI Taxonomy" id="981085"/>
    <lineage>
        <taxon>Eukaryota</taxon>
        <taxon>Viridiplantae</taxon>
        <taxon>Streptophyta</taxon>
        <taxon>Embryophyta</taxon>
        <taxon>Tracheophyta</taxon>
        <taxon>Spermatophyta</taxon>
        <taxon>Magnoliopsida</taxon>
        <taxon>eudicotyledons</taxon>
        <taxon>Gunneridae</taxon>
        <taxon>Pentapetalae</taxon>
        <taxon>rosids</taxon>
        <taxon>fabids</taxon>
        <taxon>Rosales</taxon>
        <taxon>Moraceae</taxon>
        <taxon>Moreae</taxon>
        <taxon>Morus</taxon>
    </lineage>
</organism>
<dbReference type="Proteomes" id="UP000030645">
    <property type="component" value="Unassembled WGS sequence"/>
</dbReference>
<proteinExistence type="predicted"/>
<evidence type="ECO:0000313" key="1">
    <source>
        <dbReference type="EMBL" id="EXB43472.1"/>
    </source>
</evidence>
<sequence>MIIKGGHKVNVKFACLHAHALHTLHDMHMCGAMADSALPRQYFTFIWAPHRSASNSATLRAVPTLWSL</sequence>
<evidence type="ECO:0000313" key="2">
    <source>
        <dbReference type="Proteomes" id="UP000030645"/>
    </source>
</evidence>
<reference evidence="2" key="1">
    <citation type="submission" date="2013-01" db="EMBL/GenBank/DDBJ databases">
        <title>Draft Genome Sequence of a Mulberry Tree, Morus notabilis C.K. Schneid.</title>
        <authorList>
            <person name="He N."/>
            <person name="Zhao S."/>
        </authorList>
    </citation>
    <scope>NUCLEOTIDE SEQUENCE</scope>
</reference>
<gene>
    <name evidence="1" type="ORF">L484_006535</name>
</gene>
<accession>W9QXT6</accession>
<dbReference type="EMBL" id="KE343837">
    <property type="protein sequence ID" value="EXB43472.1"/>
    <property type="molecule type" value="Genomic_DNA"/>
</dbReference>
<keyword evidence="2" id="KW-1185">Reference proteome</keyword>